<dbReference type="InterPro" id="IPR009959">
    <property type="entry name" value="Cyclase_SnoaL-like"/>
</dbReference>
<reference evidence="1" key="1">
    <citation type="submission" date="2023-04" db="EMBL/GenBank/DDBJ databases">
        <title>Black Yeasts Isolated from many extreme environments.</title>
        <authorList>
            <person name="Coleine C."/>
            <person name="Stajich J.E."/>
            <person name="Selbmann L."/>
        </authorList>
    </citation>
    <scope>NUCLEOTIDE SEQUENCE</scope>
    <source>
        <strain evidence="1">CCFEE 5312</strain>
    </source>
</reference>
<dbReference type="PANTHER" id="PTHR38436">
    <property type="entry name" value="POLYKETIDE CYCLASE SNOAL-LIKE DOMAIN"/>
    <property type="match status" value="1"/>
</dbReference>
<name>A0AAJ0GEC2_9PEZI</name>
<dbReference type="SUPFAM" id="SSF54427">
    <property type="entry name" value="NTF2-like"/>
    <property type="match status" value="1"/>
</dbReference>
<dbReference type="GO" id="GO:0030638">
    <property type="term" value="P:polyketide metabolic process"/>
    <property type="evidence" value="ECO:0007669"/>
    <property type="project" value="InterPro"/>
</dbReference>
<accession>A0AAJ0GEC2</accession>
<evidence type="ECO:0008006" key="3">
    <source>
        <dbReference type="Google" id="ProtNLM"/>
    </source>
</evidence>
<comment type="caution">
    <text evidence="1">The sequence shown here is derived from an EMBL/GenBank/DDBJ whole genome shotgun (WGS) entry which is preliminary data.</text>
</comment>
<dbReference type="InterPro" id="IPR032710">
    <property type="entry name" value="NTF2-like_dom_sf"/>
</dbReference>
<proteinExistence type="predicted"/>
<evidence type="ECO:0000313" key="2">
    <source>
        <dbReference type="Proteomes" id="UP001271007"/>
    </source>
</evidence>
<protein>
    <recommendedName>
        <fullName evidence="3">Dienelactone hydrolase</fullName>
    </recommendedName>
</protein>
<dbReference type="Proteomes" id="UP001271007">
    <property type="component" value="Unassembled WGS sequence"/>
</dbReference>
<dbReference type="Gene3D" id="3.10.450.50">
    <property type="match status" value="1"/>
</dbReference>
<organism evidence="1 2">
    <name type="scientific">Extremus antarcticus</name>
    <dbReference type="NCBI Taxonomy" id="702011"/>
    <lineage>
        <taxon>Eukaryota</taxon>
        <taxon>Fungi</taxon>
        <taxon>Dikarya</taxon>
        <taxon>Ascomycota</taxon>
        <taxon>Pezizomycotina</taxon>
        <taxon>Dothideomycetes</taxon>
        <taxon>Dothideomycetidae</taxon>
        <taxon>Mycosphaerellales</taxon>
        <taxon>Extremaceae</taxon>
        <taxon>Extremus</taxon>
    </lineage>
</organism>
<evidence type="ECO:0000313" key="1">
    <source>
        <dbReference type="EMBL" id="KAK3055882.1"/>
    </source>
</evidence>
<sequence length="402" mass="44236">MPEQKSAFDTPWFNAQDNSFFNTLNKSKVPHLVLTAETEDFDEEIIKQWRQEGFDTVYIPLMDGDDLYLKRVHNAGDSFGAGEYYGIVAYGDAGNVILEDHRSPNTPKLCAIVAYYPSAIPSVKTKFPASVKVLVHLAGSEIGVRNTAQALGIQGKRKTTRKRLDPGEGYGQSLKLGYHAYTYAKQEAGFAESDLEEYDPIAESVAFTRSLSTLQKGFRLEPKLEATRDELVDSTKAGNANKTAKNMRPFAHVIHGPTLTGGIGSKDIGRFYSNFFSPLPQSFSSQLLSRTIGTNRLVDELLISLTHSSVVPWLLPEIPPTNYKIEIVVVSIMCARGGLLESEHIYWDQASVLAQVGLLNPKVVPESMKKKGVKSLPIVGAEGARAIKRGSSGQINALIKEW</sequence>
<dbReference type="AlphaFoldDB" id="A0AAJ0GEC2"/>
<keyword evidence="2" id="KW-1185">Reference proteome</keyword>
<gene>
    <name evidence="1" type="ORF">LTR09_003116</name>
</gene>
<dbReference type="PANTHER" id="PTHR38436:SF3">
    <property type="entry name" value="CARBOXYMETHYLENEBUTENOLIDASE-RELATED"/>
    <property type="match status" value="1"/>
</dbReference>
<dbReference type="EMBL" id="JAWDJX010000007">
    <property type="protein sequence ID" value="KAK3055882.1"/>
    <property type="molecule type" value="Genomic_DNA"/>
</dbReference>